<sequence>MSSTDRPAANPQAPDRADARATAEAVLRDPRYQKSLEDKPLTLKRDWGHASPFVQRSFEILAVLAIVLVAIAIAAALWRRRRRATALVNGESGAAGATTLPGPSLVQAEALAAEGRYAEGVHLLLLLSLGHVLSRERAADHPALTSREMLRHLAPRLSPERRRALGEMVALVEISLFGGRPVGADDFARCRTLCLDTVQAVR</sequence>
<protein>
    <submittedName>
        <fullName evidence="4">DUF4129 domain-containing protein</fullName>
    </submittedName>
</protein>
<name>A0A933WBF3_UNCEI</name>
<feature type="region of interest" description="Disordered" evidence="1">
    <location>
        <begin position="1"/>
        <end position="24"/>
    </location>
</feature>
<reference evidence="4" key="1">
    <citation type="submission" date="2020-07" db="EMBL/GenBank/DDBJ databases">
        <title>Huge and variable diversity of episymbiotic CPR bacteria and DPANN archaea in groundwater ecosystems.</title>
        <authorList>
            <person name="He C.Y."/>
            <person name="Keren R."/>
            <person name="Whittaker M."/>
            <person name="Farag I.F."/>
            <person name="Doudna J."/>
            <person name="Cate J.H.D."/>
            <person name="Banfield J.F."/>
        </authorList>
    </citation>
    <scope>NUCLEOTIDE SEQUENCE</scope>
    <source>
        <strain evidence="4">NC_groundwater_1813_Pr3_B-0.1um_71_17</strain>
    </source>
</reference>
<keyword evidence="2" id="KW-1133">Transmembrane helix</keyword>
<dbReference type="InterPro" id="IPR025403">
    <property type="entry name" value="TgpA-like_C"/>
</dbReference>
<dbReference type="AlphaFoldDB" id="A0A933WBF3"/>
<proteinExistence type="predicted"/>
<feature type="domain" description="Protein-glutamine gamma-glutamyltransferase-like C-terminal" evidence="3">
    <location>
        <begin position="133"/>
        <end position="193"/>
    </location>
</feature>
<evidence type="ECO:0000313" key="4">
    <source>
        <dbReference type="EMBL" id="MBI5170264.1"/>
    </source>
</evidence>
<comment type="caution">
    <text evidence="4">The sequence shown here is derived from an EMBL/GenBank/DDBJ whole genome shotgun (WGS) entry which is preliminary data.</text>
</comment>
<evidence type="ECO:0000313" key="5">
    <source>
        <dbReference type="Proteomes" id="UP000696931"/>
    </source>
</evidence>
<keyword evidence="2" id="KW-0812">Transmembrane</keyword>
<dbReference type="Proteomes" id="UP000696931">
    <property type="component" value="Unassembled WGS sequence"/>
</dbReference>
<accession>A0A933WBF3</accession>
<keyword evidence="2" id="KW-0472">Membrane</keyword>
<feature type="compositionally biased region" description="Basic and acidic residues" evidence="1">
    <location>
        <begin position="15"/>
        <end position="24"/>
    </location>
</feature>
<evidence type="ECO:0000259" key="3">
    <source>
        <dbReference type="Pfam" id="PF13559"/>
    </source>
</evidence>
<dbReference type="Pfam" id="PF13559">
    <property type="entry name" value="DUF4129"/>
    <property type="match status" value="1"/>
</dbReference>
<evidence type="ECO:0000256" key="1">
    <source>
        <dbReference type="SAM" id="MobiDB-lite"/>
    </source>
</evidence>
<evidence type="ECO:0000256" key="2">
    <source>
        <dbReference type="SAM" id="Phobius"/>
    </source>
</evidence>
<organism evidence="4 5">
    <name type="scientific">Eiseniibacteriota bacterium</name>
    <dbReference type="NCBI Taxonomy" id="2212470"/>
    <lineage>
        <taxon>Bacteria</taxon>
        <taxon>Candidatus Eiseniibacteriota</taxon>
    </lineage>
</organism>
<dbReference type="EMBL" id="JACRIW010000087">
    <property type="protein sequence ID" value="MBI5170264.1"/>
    <property type="molecule type" value="Genomic_DNA"/>
</dbReference>
<gene>
    <name evidence="4" type="ORF">HZA61_12310</name>
</gene>
<feature type="transmembrane region" description="Helical" evidence="2">
    <location>
        <begin position="60"/>
        <end position="78"/>
    </location>
</feature>